<name>A0A7C9AMT9_OPUST</name>
<organism evidence="1">
    <name type="scientific">Opuntia streptacantha</name>
    <name type="common">Prickly pear cactus</name>
    <name type="synonym">Opuntia cardona</name>
    <dbReference type="NCBI Taxonomy" id="393608"/>
    <lineage>
        <taxon>Eukaryota</taxon>
        <taxon>Viridiplantae</taxon>
        <taxon>Streptophyta</taxon>
        <taxon>Embryophyta</taxon>
        <taxon>Tracheophyta</taxon>
        <taxon>Spermatophyta</taxon>
        <taxon>Magnoliopsida</taxon>
        <taxon>eudicotyledons</taxon>
        <taxon>Gunneridae</taxon>
        <taxon>Pentapetalae</taxon>
        <taxon>Caryophyllales</taxon>
        <taxon>Cactineae</taxon>
        <taxon>Cactaceae</taxon>
        <taxon>Opuntioideae</taxon>
        <taxon>Opuntia</taxon>
    </lineage>
</organism>
<sequence>MRRPFSRSEAGKGALQALMCNFKRGMLGCALLHRWHRNSFNRRLSSFMDALPHLSNSSITSTESRKNSVLKEFQCFLCFNCCESKSWLITWRCNCLIDGTE</sequence>
<dbReference type="AlphaFoldDB" id="A0A7C9AMT9"/>
<reference evidence="1" key="1">
    <citation type="journal article" date="2013" name="J. Plant Res.">
        <title>Effect of fungi and light on seed germination of three Opuntia species from semiarid lands of central Mexico.</title>
        <authorList>
            <person name="Delgado-Sanchez P."/>
            <person name="Jimenez-Bremont J.F."/>
            <person name="Guerrero-Gonzalez Mde L."/>
            <person name="Flores J."/>
        </authorList>
    </citation>
    <scope>NUCLEOTIDE SEQUENCE</scope>
    <source>
        <tissue evidence="1">Cladode</tissue>
    </source>
</reference>
<dbReference type="EMBL" id="GISG01247433">
    <property type="protein sequence ID" value="MBA4670391.1"/>
    <property type="molecule type" value="Transcribed_RNA"/>
</dbReference>
<proteinExistence type="predicted"/>
<protein>
    <submittedName>
        <fullName evidence="1">Uncharacterized protein</fullName>
    </submittedName>
</protein>
<reference evidence="1" key="2">
    <citation type="submission" date="2020-07" db="EMBL/GenBank/DDBJ databases">
        <authorList>
            <person name="Vera ALvarez R."/>
            <person name="Arias-Moreno D.M."/>
            <person name="Jimenez-Jacinto V."/>
            <person name="Jimenez-Bremont J.F."/>
            <person name="Swaminathan K."/>
            <person name="Moose S.P."/>
            <person name="Guerrero-Gonzalez M.L."/>
            <person name="Marino-Ramirez L."/>
            <person name="Landsman D."/>
            <person name="Rodriguez-Kessler M."/>
            <person name="Delgado-Sanchez P."/>
        </authorList>
    </citation>
    <scope>NUCLEOTIDE SEQUENCE</scope>
    <source>
        <tissue evidence="1">Cladode</tissue>
    </source>
</reference>
<evidence type="ECO:0000313" key="1">
    <source>
        <dbReference type="EMBL" id="MBA4670391.1"/>
    </source>
</evidence>
<accession>A0A7C9AMT9</accession>